<feature type="domain" description="Methyltransferase type 11" evidence="1">
    <location>
        <begin position="39"/>
        <end position="129"/>
    </location>
</feature>
<gene>
    <name evidence="2" type="ORF">EHS13_17160</name>
</gene>
<dbReference type="CDD" id="cd02440">
    <property type="entry name" value="AdoMet_MTases"/>
    <property type="match status" value="1"/>
</dbReference>
<dbReference type="Gene3D" id="3.40.50.150">
    <property type="entry name" value="Vaccinia Virus protein VP39"/>
    <property type="match status" value="1"/>
</dbReference>
<dbReference type="SUPFAM" id="SSF53335">
    <property type="entry name" value="S-adenosyl-L-methionine-dependent methyltransferases"/>
    <property type="match status" value="1"/>
</dbReference>
<accession>A0A6B8RJP8</accession>
<sequence>MSSIHKWQPELYDNKLGFVSQFGKGVVELLNPQSGERILDLGCGTGDLSSEISKCGAKVVGMDLSATMIEQAKRKYPDIDFVIGNAEEFEFKHSFDAVFSNASLHWIKNAAKVISCVKNALAKDGRFVVEFGGKGNVEKIVEAISKILARDYGIDASAFNPWYFPSIGEYSNLLEQMGFRVTYAVHFDRSTKLEDGENGLNIWLAGLAADEFFKGFSESERTDIFNKVSDLAKKDLFIDGIWYADYKRLRIVAWNE</sequence>
<dbReference type="PANTHER" id="PTHR43861:SF1">
    <property type="entry name" value="TRANS-ACONITATE 2-METHYLTRANSFERASE"/>
    <property type="match status" value="1"/>
</dbReference>
<organism evidence="2 3">
    <name type="scientific">Paenibacillus psychroresistens</name>
    <dbReference type="NCBI Taxonomy" id="1778678"/>
    <lineage>
        <taxon>Bacteria</taxon>
        <taxon>Bacillati</taxon>
        <taxon>Bacillota</taxon>
        <taxon>Bacilli</taxon>
        <taxon>Bacillales</taxon>
        <taxon>Paenibacillaceae</taxon>
        <taxon>Paenibacillus</taxon>
    </lineage>
</organism>
<reference evidence="3" key="1">
    <citation type="submission" date="2018-11" db="EMBL/GenBank/DDBJ databases">
        <title>Complete genome sequence of Paenibacillus sp. ML311-T8.</title>
        <authorList>
            <person name="Nam Y.-D."/>
            <person name="Kang J."/>
            <person name="Chung W.-H."/>
            <person name="Park Y.S."/>
        </authorList>
    </citation>
    <scope>NUCLEOTIDE SEQUENCE [LARGE SCALE GENOMIC DNA]</scope>
    <source>
        <strain evidence="3">ML311-T8</strain>
    </source>
</reference>
<name>A0A6B8RJP8_9BACL</name>
<dbReference type="GO" id="GO:0032259">
    <property type="term" value="P:methylation"/>
    <property type="evidence" value="ECO:0007669"/>
    <property type="project" value="UniProtKB-KW"/>
</dbReference>
<dbReference type="Proteomes" id="UP000426246">
    <property type="component" value="Chromosome"/>
</dbReference>
<dbReference type="EMBL" id="CP034235">
    <property type="protein sequence ID" value="QGQ96490.1"/>
    <property type="molecule type" value="Genomic_DNA"/>
</dbReference>
<dbReference type="InterPro" id="IPR013216">
    <property type="entry name" value="Methyltransf_11"/>
</dbReference>
<dbReference type="GO" id="GO:0008757">
    <property type="term" value="F:S-adenosylmethionine-dependent methyltransferase activity"/>
    <property type="evidence" value="ECO:0007669"/>
    <property type="project" value="InterPro"/>
</dbReference>
<keyword evidence="2" id="KW-0808">Transferase</keyword>
<evidence type="ECO:0000313" key="3">
    <source>
        <dbReference type="Proteomes" id="UP000426246"/>
    </source>
</evidence>
<dbReference type="RefSeq" id="WP_155701550.1">
    <property type="nucleotide sequence ID" value="NZ_CP034235.1"/>
</dbReference>
<evidence type="ECO:0000259" key="1">
    <source>
        <dbReference type="Pfam" id="PF08241"/>
    </source>
</evidence>
<dbReference type="AlphaFoldDB" id="A0A6B8RJP8"/>
<dbReference type="OrthoDB" id="9760689at2"/>
<protein>
    <submittedName>
        <fullName evidence="2">Class I SAM-dependent methyltransferase</fullName>
    </submittedName>
</protein>
<keyword evidence="2" id="KW-0489">Methyltransferase</keyword>
<keyword evidence="3" id="KW-1185">Reference proteome</keyword>
<dbReference type="KEGG" id="ppsc:EHS13_17160"/>
<dbReference type="PANTHER" id="PTHR43861">
    <property type="entry name" value="TRANS-ACONITATE 2-METHYLTRANSFERASE-RELATED"/>
    <property type="match status" value="1"/>
</dbReference>
<dbReference type="Pfam" id="PF08241">
    <property type="entry name" value="Methyltransf_11"/>
    <property type="match status" value="1"/>
</dbReference>
<proteinExistence type="predicted"/>
<evidence type="ECO:0000313" key="2">
    <source>
        <dbReference type="EMBL" id="QGQ96490.1"/>
    </source>
</evidence>
<dbReference type="InterPro" id="IPR029063">
    <property type="entry name" value="SAM-dependent_MTases_sf"/>
</dbReference>